<name>A0A183HA51_9BILA</name>
<dbReference type="WBParaSite" id="OFLC_0000436201-mRNA-1">
    <property type="protein sequence ID" value="OFLC_0000436201-mRNA-1"/>
    <property type="gene ID" value="OFLC_0000436201"/>
</dbReference>
<evidence type="ECO:0000313" key="6">
    <source>
        <dbReference type="WBParaSite" id="OFLC_0000436201-mRNA-1"/>
    </source>
</evidence>
<dbReference type="Pfam" id="PF01576">
    <property type="entry name" value="Myosin_tail_1"/>
    <property type="match status" value="1"/>
</dbReference>
<feature type="coiled-coil region" evidence="2">
    <location>
        <begin position="7"/>
        <end position="193"/>
    </location>
</feature>
<organism evidence="6">
    <name type="scientific">Onchocerca flexuosa</name>
    <dbReference type="NCBI Taxonomy" id="387005"/>
    <lineage>
        <taxon>Eukaryota</taxon>
        <taxon>Metazoa</taxon>
        <taxon>Ecdysozoa</taxon>
        <taxon>Nematoda</taxon>
        <taxon>Chromadorea</taxon>
        <taxon>Rhabditida</taxon>
        <taxon>Spirurina</taxon>
        <taxon>Spiruromorpha</taxon>
        <taxon>Filarioidea</taxon>
        <taxon>Onchocercidae</taxon>
        <taxon>Onchocerca</taxon>
    </lineage>
</organism>
<feature type="domain" description="Myosin tail" evidence="3">
    <location>
        <begin position="2"/>
        <end position="495"/>
    </location>
</feature>
<evidence type="ECO:0000259" key="3">
    <source>
        <dbReference type="Pfam" id="PF01576"/>
    </source>
</evidence>
<protein>
    <submittedName>
        <fullName evidence="6">Myosin_tail_1 domain-containing protein</fullName>
    </submittedName>
</protein>
<gene>
    <name evidence="4" type="ORF">OFLC_LOCUS4363</name>
</gene>
<evidence type="ECO:0000256" key="2">
    <source>
        <dbReference type="SAM" id="Coils"/>
    </source>
</evidence>
<keyword evidence="5" id="KW-1185">Reference proteome</keyword>
<evidence type="ECO:0000256" key="1">
    <source>
        <dbReference type="ARBA" id="ARBA00023054"/>
    </source>
</evidence>
<feature type="coiled-coil region" evidence="2">
    <location>
        <begin position="230"/>
        <end position="494"/>
    </location>
</feature>
<dbReference type="Proteomes" id="UP000267606">
    <property type="component" value="Unassembled WGS sequence"/>
</dbReference>
<evidence type="ECO:0000313" key="4">
    <source>
        <dbReference type="EMBL" id="VDO39754.1"/>
    </source>
</evidence>
<dbReference type="AlphaFoldDB" id="A0A183HA51"/>
<sequence length="502" mass="59284">MNMQSEVEKLTEELESSENVVSVLHKKMAGAEAQITDLSDAIDLEKSQNEVLREKLRTQDDKLEILQENKELDEFTIQKYEKEINCLKQQLTDTKKKNDEKLLLQVEEMRKKLMKEVEAYKKELEQSEHTRARNEKAKEKLMQENEDMLNELNKLRFSVREMEKKQRKFDQTLEEEKSKVVKAGVERDRLAQEANVKELIKLKQTFLILRDNESNALMIAKETGILKSQIAELENIRNALQLDLDNAVTMKDDNGRNVLELDRMKRQLETELANAKETITELEDNLQFTEDAKLRLDVTLQAMSAELEKIRGDKERDDDERRKMMLRKLSNLESELESERRTRLTLMQQKRKLEVDLHHSLEQVEAITTQKEEFSRQLRKCNLHLKDLQLEVDETKDAKDAALLQTQDMEKRLKSLEDELARMGETNMQLIVDKRRVERERDEAVEQLNVKSNFMSTEDKKRLEAKIYELEELLEEEQNNIELGNDKLKKAQIQVFYEITQM</sequence>
<dbReference type="EMBL" id="UZAJ01003276">
    <property type="protein sequence ID" value="VDO39754.1"/>
    <property type="molecule type" value="Genomic_DNA"/>
</dbReference>
<reference evidence="6" key="1">
    <citation type="submission" date="2016-06" db="UniProtKB">
        <authorList>
            <consortium name="WormBaseParasite"/>
        </authorList>
    </citation>
    <scope>IDENTIFICATION</scope>
</reference>
<dbReference type="GO" id="GO:0016459">
    <property type="term" value="C:myosin complex"/>
    <property type="evidence" value="ECO:0007669"/>
    <property type="project" value="InterPro"/>
</dbReference>
<evidence type="ECO:0000313" key="5">
    <source>
        <dbReference type="Proteomes" id="UP000267606"/>
    </source>
</evidence>
<dbReference type="InterPro" id="IPR002928">
    <property type="entry name" value="Myosin_tail"/>
</dbReference>
<reference evidence="4 5" key="2">
    <citation type="submission" date="2018-11" db="EMBL/GenBank/DDBJ databases">
        <authorList>
            <consortium name="Pathogen Informatics"/>
        </authorList>
    </citation>
    <scope>NUCLEOTIDE SEQUENCE [LARGE SCALE GENOMIC DNA]</scope>
</reference>
<proteinExistence type="predicted"/>
<dbReference type="STRING" id="387005.A0A183HA51"/>
<accession>A0A183HA51</accession>
<keyword evidence="1 2" id="KW-0175">Coiled coil</keyword>